<dbReference type="Pfam" id="PF04773">
    <property type="entry name" value="FecR"/>
    <property type="match status" value="1"/>
</dbReference>
<dbReference type="Gene3D" id="2.60.120.1440">
    <property type="match status" value="1"/>
</dbReference>
<feature type="domain" description="Protein FecR C-terminal" evidence="2">
    <location>
        <begin position="111"/>
        <end position="177"/>
    </location>
</feature>
<dbReference type="EMBL" id="CP107006">
    <property type="protein sequence ID" value="UYQ95962.1"/>
    <property type="molecule type" value="Genomic_DNA"/>
</dbReference>
<reference evidence="3" key="1">
    <citation type="submission" date="2022-10" db="EMBL/GenBank/DDBJ databases">
        <title>Chitinophaga sp. nov., isolated from soil.</title>
        <authorList>
            <person name="Jeon C.O."/>
        </authorList>
    </citation>
    <scope>NUCLEOTIDE SEQUENCE</scope>
    <source>
        <strain evidence="3">R8</strain>
    </source>
</reference>
<gene>
    <name evidence="3" type="ORF">MKQ68_03020</name>
</gene>
<evidence type="ECO:0000259" key="1">
    <source>
        <dbReference type="Pfam" id="PF04773"/>
    </source>
</evidence>
<dbReference type="InterPro" id="IPR012373">
    <property type="entry name" value="Ferrdict_sens_TM"/>
</dbReference>
<dbReference type="Proteomes" id="UP001162741">
    <property type="component" value="Chromosome"/>
</dbReference>
<feature type="domain" description="FecR protein" evidence="1">
    <location>
        <begin position="9"/>
        <end position="68"/>
    </location>
</feature>
<dbReference type="PANTHER" id="PTHR30273:SF2">
    <property type="entry name" value="PROTEIN FECR"/>
    <property type="match status" value="1"/>
</dbReference>
<dbReference type="InterPro" id="IPR032508">
    <property type="entry name" value="FecR_C"/>
</dbReference>
<protein>
    <submittedName>
        <fullName evidence="3">DUF4974 domain-containing protein</fullName>
    </submittedName>
</protein>
<evidence type="ECO:0000313" key="3">
    <source>
        <dbReference type="EMBL" id="UYQ95962.1"/>
    </source>
</evidence>
<dbReference type="InterPro" id="IPR006860">
    <property type="entry name" value="FecR"/>
</dbReference>
<dbReference type="PANTHER" id="PTHR30273">
    <property type="entry name" value="PERIPLASMIC SIGNAL SENSOR AND SIGMA FACTOR ACTIVATOR FECR-RELATED"/>
    <property type="match status" value="1"/>
</dbReference>
<dbReference type="Pfam" id="PF16344">
    <property type="entry name" value="FecR_C"/>
    <property type="match status" value="1"/>
</dbReference>
<proteinExistence type="predicted"/>
<organism evidence="3 4">
    <name type="scientific">Chitinophaga horti</name>
    <dbReference type="NCBI Taxonomy" id="2920382"/>
    <lineage>
        <taxon>Bacteria</taxon>
        <taxon>Pseudomonadati</taxon>
        <taxon>Bacteroidota</taxon>
        <taxon>Chitinophagia</taxon>
        <taxon>Chitinophagales</taxon>
        <taxon>Chitinophagaceae</taxon>
        <taxon>Chitinophaga</taxon>
    </lineage>
</organism>
<sequence>MRFPTVFSGEQRLVEVSGEVYFEVARDAKRPFIVTVNNTQVEVTGTSFNINAYEDETAITTTLLTGGVNVRSGGAVKVLRPGQQASVAGNNISLKNDADMDAAVAWKNGMISFQGATLPEVMRKLARWYDLKVIYEGKIPETIFDGELPNTLQLSQVTKILTKVEIKFRIEEGNKLIVLAD</sequence>
<accession>A0ABY6JBL1</accession>
<evidence type="ECO:0000259" key="2">
    <source>
        <dbReference type="Pfam" id="PF16344"/>
    </source>
</evidence>
<name>A0ABY6JBL1_9BACT</name>
<keyword evidence="4" id="KW-1185">Reference proteome</keyword>
<evidence type="ECO:0000313" key="4">
    <source>
        <dbReference type="Proteomes" id="UP001162741"/>
    </source>
</evidence>
<dbReference type="Gene3D" id="3.55.50.30">
    <property type="match status" value="1"/>
</dbReference>